<proteinExistence type="predicted"/>
<keyword evidence="2" id="KW-1185">Reference proteome</keyword>
<dbReference type="AlphaFoldDB" id="A0A0S4LKD2"/>
<evidence type="ECO:0000313" key="2">
    <source>
        <dbReference type="Proteomes" id="UP000199032"/>
    </source>
</evidence>
<dbReference type="Gene3D" id="1.25.40.10">
    <property type="entry name" value="Tetratricopeptide repeat domain"/>
    <property type="match status" value="1"/>
</dbReference>
<dbReference type="STRING" id="1742972.COMA1_30054"/>
<sequence length="319" mass="35721">MDIDIPGTTILRGTTVETLAALQMAPITHPTKQWIPFTLVGMGLCAGIVATQLSLDTTRAEVPKLQRLSYLPDGNILKVAALGYREVVADVLWLQVIQAMGDRRVSTETGQWIYRALDVVTTLDPTFVRAYEAGAHALCSIVVMPQESNQLLEKGIRHNPQEWRLPFLLGINHFFEFGDNQRAAEAMTMAARIPGAPEIIARLAAKLLVSAKSPQQAVELLAKVYEETPDENVKRLLEQRLREAIVERDLALLEEAIGRFQAQHSQRPARLEQLVQEGLLRELPQEPFGGQYQYSALSGEVKSSEVKERMRMTFRKRGQ</sequence>
<dbReference type="SUPFAM" id="SSF48452">
    <property type="entry name" value="TPR-like"/>
    <property type="match status" value="1"/>
</dbReference>
<reference evidence="1 2" key="1">
    <citation type="submission" date="2015-10" db="EMBL/GenBank/DDBJ databases">
        <authorList>
            <person name="Gilbert D.G."/>
        </authorList>
    </citation>
    <scope>NUCLEOTIDE SEQUENCE [LARGE SCALE GENOMIC DNA]</scope>
    <source>
        <strain evidence="1">COMA1</strain>
    </source>
</reference>
<organism evidence="1 2">
    <name type="scientific">Candidatus Nitrospira nitrosa</name>
    <dbReference type="NCBI Taxonomy" id="1742972"/>
    <lineage>
        <taxon>Bacteria</taxon>
        <taxon>Pseudomonadati</taxon>
        <taxon>Nitrospirota</taxon>
        <taxon>Nitrospiria</taxon>
        <taxon>Nitrospirales</taxon>
        <taxon>Nitrospiraceae</taxon>
        <taxon>Nitrospira</taxon>
    </lineage>
</organism>
<dbReference type="EMBL" id="CZQA01000009">
    <property type="protein sequence ID" value="CUS36436.1"/>
    <property type="molecule type" value="Genomic_DNA"/>
</dbReference>
<dbReference type="SUPFAM" id="SSF54523">
    <property type="entry name" value="Pili subunits"/>
    <property type="match status" value="1"/>
</dbReference>
<name>A0A0S4LKD2_9BACT</name>
<accession>A0A0S4LKD2</accession>
<protein>
    <submittedName>
        <fullName evidence="1">Uncharacterized protein</fullName>
    </submittedName>
</protein>
<evidence type="ECO:0000313" key="1">
    <source>
        <dbReference type="EMBL" id="CUS36436.1"/>
    </source>
</evidence>
<dbReference type="Proteomes" id="UP000199032">
    <property type="component" value="Unassembled WGS sequence"/>
</dbReference>
<gene>
    <name evidence="1" type="ORF">COMA1_30054</name>
</gene>
<dbReference type="InterPro" id="IPR011990">
    <property type="entry name" value="TPR-like_helical_dom_sf"/>
</dbReference>
<dbReference type="InterPro" id="IPR045584">
    <property type="entry name" value="Pilin-like"/>
</dbReference>